<name>A0A1F7Z2T7_9BACT</name>
<sequence length="424" mass="49346">MVIGMFRKWWFKWLVVGILIRLILMPITVHPDLWVFTSAGYFSAYEGRLSIYEDLANLSTNEPNHPLIKIAGNINDYFIYPPLAYFTFGTFQTFLKPLLDPNFIPQYWSNPDSVFTNPSLPWHLFLYKLPSLFIDIATAFLLAGLFEKQSRKKLAFIFWMFNPLTVYSTFMMGQFDIIPVLFTVFALALAKKKNYFWAILSLGVAGSFKIYPLLLIPPIAFLSDKDLWSRLKYLVLGFLPFLITIASYISSPAFRQMVLFSSKNQKMLFLGLPVSGAEVLYPFLIILFLIYFHSLYSKKTFELYEYFLIILLTMFSVSNYHPQWFLWITPFLIIYLIKYNFKYALLVVSLFGVWLVLTLLFESSLSYGLFNPIFPKLKDAKSFADVFISSDLLFKFKSIIRSIFAAVSIYIFISINQKEGNYTS</sequence>
<accession>A0A1F7Z2T7</accession>
<feature type="transmembrane region" description="Helical" evidence="1">
    <location>
        <begin position="303"/>
        <end position="321"/>
    </location>
</feature>
<dbReference type="AlphaFoldDB" id="A0A1F7Z2T7"/>
<feature type="transmembrane region" description="Helical" evidence="1">
    <location>
        <begin position="233"/>
        <end position="250"/>
    </location>
</feature>
<feature type="transmembrane region" description="Helical" evidence="1">
    <location>
        <begin position="166"/>
        <end position="189"/>
    </location>
</feature>
<feature type="transmembrane region" description="Helical" evidence="1">
    <location>
        <begin position="195"/>
        <end position="221"/>
    </location>
</feature>
<keyword evidence="1" id="KW-0472">Membrane</keyword>
<gene>
    <name evidence="2" type="ORF">A3D01_02710</name>
</gene>
<keyword evidence="1" id="KW-1133">Transmembrane helix</keyword>
<dbReference type="STRING" id="1802505.A3D01_02710"/>
<comment type="caution">
    <text evidence="2">The sequence shown here is derived from an EMBL/GenBank/DDBJ whole genome shotgun (WGS) entry which is preliminary data.</text>
</comment>
<keyword evidence="1" id="KW-0812">Transmembrane</keyword>
<evidence type="ECO:0000256" key="1">
    <source>
        <dbReference type="SAM" id="Phobius"/>
    </source>
</evidence>
<feature type="transmembrane region" description="Helical" evidence="1">
    <location>
        <begin position="9"/>
        <end position="29"/>
    </location>
</feature>
<dbReference type="EMBL" id="MGGR01000013">
    <property type="protein sequence ID" value="OGM33857.1"/>
    <property type="molecule type" value="Genomic_DNA"/>
</dbReference>
<evidence type="ECO:0008006" key="4">
    <source>
        <dbReference type="Google" id="ProtNLM"/>
    </source>
</evidence>
<feature type="transmembrane region" description="Helical" evidence="1">
    <location>
        <begin position="125"/>
        <end position="146"/>
    </location>
</feature>
<feature type="transmembrane region" description="Helical" evidence="1">
    <location>
        <begin position="270"/>
        <end position="291"/>
    </location>
</feature>
<proteinExistence type="predicted"/>
<dbReference type="Proteomes" id="UP000177169">
    <property type="component" value="Unassembled WGS sequence"/>
</dbReference>
<feature type="transmembrane region" description="Helical" evidence="1">
    <location>
        <begin position="398"/>
        <end position="415"/>
    </location>
</feature>
<organism evidence="2 3">
    <name type="scientific">Candidatus Woesebacteria bacterium RIFCSPHIGHO2_02_FULL_39_13</name>
    <dbReference type="NCBI Taxonomy" id="1802505"/>
    <lineage>
        <taxon>Bacteria</taxon>
        <taxon>Candidatus Woeseibacteriota</taxon>
    </lineage>
</organism>
<evidence type="ECO:0000313" key="3">
    <source>
        <dbReference type="Proteomes" id="UP000177169"/>
    </source>
</evidence>
<reference evidence="2 3" key="1">
    <citation type="journal article" date="2016" name="Nat. Commun.">
        <title>Thousands of microbial genomes shed light on interconnected biogeochemical processes in an aquifer system.</title>
        <authorList>
            <person name="Anantharaman K."/>
            <person name="Brown C.T."/>
            <person name="Hug L.A."/>
            <person name="Sharon I."/>
            <person name="Castelle C.J."/>
            <person name="Probst A.J."/>
            <person name="Thomas B.C."/>
            <person name="Singh A."/>
            <person name="Wilkins M.J."/>
            <person name="Karaoz U."/>
            <person name="Brodie E.L."/>
            <person name="Williams K.H."/>
            <person name="Hubbard S.S."/>
            <person name="Banfield J.F."/>
        </authorList>
    </citation>
    <scope>NUCLEOTIDE SEQUENCE [LARGE SCALE GENOMIC DNA]</scope>
</reference>
<protein>
    <recommendedName>
        <fullName evidence="4">Glycosyltransferase RgtA/B/C/D-like domain-containing protein</fullName>
    </recommendedName>
</protein>
<feature type="transmembrane region" description="Helical" evidence="1">
    <location>
        <begin position="341"/>
        <end position="361"/>
    </location>
</feature>
<evidence type="ECO:0000313" key="2">
    <source>
        <dbReference type="EMBL" id="OGM33857.1"/>
    </source>
</evidence>